<gene>
    <name evidence="1" type="ORF">NWI01_31920</name>
</gene>
<dbReference type="Proteomes" id="UP000318825">
    <property type="component" value="Unassembled WGS sequence"/>
</dbReference>
<dbReference type="OrthoDB" id="7849912at2"/>
<evidence type="ECO:0000313" key="2">
    <source>
        <dbReference type="Proteomes" id="UP000318825"/>
    </source>
</evidence>
<comment type="caution">
    <text evidence="1">The sequence shown here is derived from an EMBL/GenBank/DDBJ whole genome shotgun (WGS) entry which is preliminary data.</text>
</comment>
<organism evidence="1 2">
    <name type="scientific">Nitrobacter winogradskyi</name>
    <name type="common">Nitrobacter agilis</name>
    <dbReference type="NCBI Taxonomy" id="913"/>
    <lineage>
        <taxon>Bacteria</taxon>
        <taxon>Pseudomonadati</taxon>
        <taxon>Pseudomonadota</taxon>
        <taxon>Alphaproteobacteria</taxon>
        <taxon>Hyphomicrobiales</taxon>
        <taxon>Nitrobacteraceae</taxon>
        <taxon>Nitrobacter</taxon>
    </lineage>
</organism>
<proteinExistence type="predicted"/>
<accession>A0A4Y3WGR9</accession>
<evidence type="ECO:0000313" key="1">
    <source>
        <dbReference type="EMBL" id="GEC17300.1"/>
    </source>
</evidence>
<reference evidence="1 2" key="1">
    <citation type="submission" date="2019-06" db="EMBL/GenBank/DDBJ databases">
        <title>Whole genome shotgun sequence of Nitrobacter winogradskyi NBRC 14297.</title>
        <authorList>
            <person name="Hosoyama A."/>
            <person name="Uohara A."/>
            <person name="Ohji S."/>
            <person name="Ichikawa N."/>
        </authorList>
    </citation>
    <scope>NUCLEOTIDE SEQUENCE [LARGE SCALE GENOMIC DNA]</scope>
    <source>
        <strain evidence="1 2">NBRC 14297</strain>
    </source>
</reference>
<dbReference type="EMBL" id="BJNF01000101">
    <property type="protein sequence ID" value="GEC17300.1"/>
    <property type="molecule type" value="Genomic_DNA"/>
</dbReference>
<name>A0A4Y3WGR9_NITWI</name>
<sequence length="89" mass="10479">MSDANRREKANRIIINKCATIARRISKEDGIAERGLMRTKWFDYRFMSPLTATDEFARSYVAAYRKKWDTNFSTEEASRKLRHTGWTLA</sequence>
<protein>
    <submittedName>
        <fullName evidence="1">Uncharacterized protein</fullName>
    </submittedName>
</protein>
<dbReference type="AlphaFoldDB" id="A0A4Y3WGR9"/>
<dbReference type="RefSeq" id="WP_141385040.1">
    <property type="nucleotide sequence ID" value="NZ_BJNF01000101.1"/>
</dbReference>